<organism evidence="3 4">
    <name type="scientific">Nocardioides plantarum</name>
    <dbReference type="NCBI Taxonomy" id="29299"/>
    <lineage>
        <taxon>Bacteria</taxon>
        <taxon>Bacillati</taxon>
        <taxon>Actinomycetota</taxon>
        <taxon>Actinomycetes</taxon>
        <taxon>Propionibacteriales</taxon>
        <taxon>Nocardioidaceae</taxon>
        <taxon>Nocardioides</taxon>
    </lineage>
</organism>
<dbReference type="PANTHER" id="PTHR21064:SF6">
    <property type="entry name" value="AMINOGLYCOSIDE PHOSPHOTRANSFERASE DOMAIN-CONTAINING PROTEIN"/>
    <property type="match status" value="1"/>
</dbReference>
<comment type="caution">
    <text evidence="3">The sequence shown here is derived from an EMBL/GenBank/DDBJ whole genome shotgun (WGS) entry which is preliminary data.</text>
</comment>
<sequence>MTQAGSPRVEMLWESSDPGEALRTRFGFDAPGAAVAWVTATLDGRWDLRVESCERIVISYANALAWVETSSGPMIAKWSVAAERFAQLAALARLTAWLHAEGIPVSAPVPTPSGDLHAELDGVSLGLQRQVDGDLLDPADAQQVRAAGATLARLHDALARWPEADRYPAAPVHEPLAARVGAWLDAVPAHLPPEAQAVLRRSVADAPPDPPPVQLVHGDVRSANLLCAGGEVAAVLDFEEARFDHRVAELARSAVLLGTRFHDWGPVTAEVRAQLLEGYESVRPLTASEAAWWPALVLWESLRMVPSGADPTGWRFAAVSCAGS</sequence>
<feature type="domain" description="Aminoglycoside phosphotransferase" evidence="2">
    <location>
        <begin position="60"/>
        <end position="284"/>
    </location>
</feature>
<dbReference type="InterPro" id="IPR050249">
    <property type="entry name" value="Pseudomonas-type_ThrB"/>
</dbReference>
<proteinExistence type="inferred from homology"/>
<evidence type="ECO:0000259" key="2">
    <source>
        <dbReference type="Pfam" id="PF01636"/>
    </source>
</evidence>
<dbReference type="PANTHER" id="PTHR21064">
    <property type="entry name" value="AMINOGLYCOSIDE PHOSPHOTRANSFERASE DOMAIN-CONTAINING PROTEIN-RELATED"/>
    <property type="match status" value="1"/>
</dbReference>
<dbReference type="EMBL" id="JBHMDG010000034">
    <property type="protein sequence ID" value="MFB9315495.1"/>
    <property type="molecule type" value="Genomic_DNA"/>
</dbReference>
<dbReference type="Gene3D" id="3.90.1200.10">
    <property type="match status" value="1"/>
</dbReference>
<dbReference type="RefSeq" id="WP_140009190.1">
    <property type="nucleotide sequence ID" value="NZ_JBHMDG010000034.1"/>
</dbReference>
<evidence type="ECO:0000256" key="1">
    <source>
        <dbReference type="ARBA" id="ARBA00038240"/>
    </source>
</evidence>
<reference evidence="3 4" key="1">
    <citation type="submission" date="2024-09" db="EMBL/GenBank/DDBJ databases">
        <authorList>
            <person name="Sun Q."/>
            <person name="Mori K."/>
        </authorList>
    </citation>
    <scope>NUCLEOTIDE SEQUENCE [LARGE SCALE GENOMIC DNA]</scope>
    <source>
        <strain evidence="3 4">JCM 9626</strain>
    </source>
</reference>
<evidence type="ECO:0000313" key="3">
    <source>
        <dbReference type="EMBL" id="MFB9315495.1"/>
    </source>
</evidence>
<dbReference type="Pfam" id="PF01636">
    <property type="entry name" value="APH"/>
    <property type="match status" value="1"/>
</dbReference>
<dbReference type="SUPFAM" id="SSF56112">
    <property type="entry name" value="Protein kinase-like (PK-like)"/>
    <property type="match status" value="1"/>
</dbReference>
<evidence type="ECO:0000313" key="4">
    <source>
        <dbReference type="Proteomes" id="UP001589750"/>
    </source>
</evidence>
<gene>
    <name evidence="3" type="ORF">ACFFRI_20790</name>
</gene>
<protein>
    <submittedName>
        <fullName evidence="3">Phosphotransferase</fullName>
    </submittedName>
</protein>
<dbReference type="Proteomes" id="UP001589750">
    <property type="component" value="Unassembled WGS sequence"/>
</dbReference>
<dbReference type="InterPro" id="IPR002575">
    <property type="entry name" value="Aminoglycoside_PTrfase"/>
</dbReference>
<accession>A0ABV5KHZ6</accession>
<name>A0ABV5KHZ6_9ACTN</name>
<dbReference type="InterPro" id="IPR011009">
    <property type="entry name" value="Kinase-like_dom_sf"/>
</dbReference>
<keyword evidence="4" id="KW-1185">Reference proteome</keyword>
<comment type="similarity">
    <text evidence="1">Belongs to the pseudomonas-type ThrB family.</text>
</comment>